<sequence length="175" mass="20456">MRIVLRPRHALHLSRRHQFTHQNIAPSLYPLPTVVGELHLLLVELDAVAKDAEHGTRTHDIVVKALFLQRIVLRQTSFIDQIHRLLHRIADVLVIGSKRKEVMVEHLDMALCLHIQRFLHRGAVHQYGHVAVQYIHLLLRVRHHAARRPDARHRDDDAAHEERRADDAHQLDFVF</sequence>
<proteinExistence type="predicted"/>
<keyword evidence="2" id="KW-1185">Reference proteome</keyword>
<reference evidence="2" key="1">
    <citation type="submission" date="2020-07" db="EMBL/GenBank/DDBJ databases">
        <title>Complete genome sequencing of Coprobacter sp. strain 2CBH44.</title>
        <authorList>
            <person name="Sakamoto M."/>
            <person name="Murakami T."/>
            <person name="Mori H."/>
        </authorList>
    </citation>
    <scope>NUCLEOTIDE SEQUENCE [LARGE SCALE GENOMIC DNA]</scope>
    <source>
        <strain evidence="2">2CBH44</strain>
    </source>
</reference>
<name>A0A7G1HT63_9BACT</name>
<evidence type="ECO:0000313" key="1">
    <source>
        <dbReference type="EMBL" id="BCI62816.1"/>
    </source>
</evidence>
<dbReference type="EMBL" id="AP023322">
    <property type="protein sequence ID" value="BCI62816.1"/>
    <property type="molecule type" value="Genomic_DNA"/>
</dbReference>
<dbReference type="Proteomes" id="UP000594042">
    <property type="component" value="Chromosome"/>
</dbReference>
<accession>A0A7G1HT63</accession>
<gene>
    <name evidence="1" type="ORF">Cop2CBH44_11690</name>
</gene>
<dbReference type="AlphaFoldDB" id="A0A7G1HT63"/>
<organism evidence="1 2">
    <name type="scientific">Coprobacter secundus subsp. similis</name>
    <dbReference type="NCBI Taxonomy" id="2751153"/>
    <lineage>
        <taxon>Bacteria</taxon>
        <taxon>Pseudomonadati</taxon>
        <taxon>Bacteroidota</taxon>
        <taxon>Bacteroidia</taxon>
        <taxon>Bacteroidales</taxon>
        <taxon>Barnesiellaceae</taxon>
        <taxon>Coprobacter</taxon>
    </lineage>
</organism>
<protein>
    <submittedName>
        <fullName evidence="1">Uncharacterized protein</fullName>
    </submittedName>
</protein>
<dbReference type="KEGG" id="copr:Cop2CBH44_11690"/>
<evidence type="ECO:0000313" key="2">
    <source>
        <dbReference type="Proteomes" id="UP000594042"/>
    </source>
</evidence>